<evidence type="ECO:0000313" key="2">
    <source>
        <dbReference type="EMBL" id="EGT49461.1"/>
    </source>
</evidence>
<dbReference type="AlphaFoldDB" id="G0MCZ2"/>
<protein>
    <recommendedName>
        <fullName evidence="4">SCP domain-containing protein</fullName>
    </recommendedName>
</protein>
<gene>
    <name evidence="2" type="ORF">CAEBREN_19600</name>
</gene>
<dbReference type="FunCoup" id="G0MCZ2">
    <property type="interactions" value="418"/>
</dbReference>
<dbReference type="OrthoDB" id="5906296at2759"/>
<evidence type="ECO:0008006" key="4">
    <source>
        <dbReference type="Google" id="ProtNLM"/>
    </source>
</evidence>
<sequence>MHPAIILLLALCAYSTYSAPIDAPKTTSPEETTVAFINLRRSEWAQLGQIANMHEIKYDDHLEGIAEKLTCQNMLTPGFYYMSAAFPDDESLKRINQRSDREETVKKLFGAFLVPEQTRMGCASMEPPCTDENGKVAVVCVVGPKNKLDMSDVKHGPVGSQCRNGKTASGLCKE</sequence>
<dbReference type="Proteomes" id="UP000008068">
    <property type="component" value="Unassembled WGS sequence"/>
</dbReference>
<keyword evidence="3" id="KW-1185">Reference proteome</keyword>
<reference evidence="3" key="1">
    <citation type="submission" date="2011-07" db="EMBL/GenBank/DDBJ databases">
        <authorList>
            <consortium name="Caenorhabditis brenneri Sequencing and Analysis Consortium"/>
            <person name="Wilson R.K."/>
        </authorList>
    </citation>
    <scope>NUCLEOTIDE SEQUENCE [LARGE SCALE GENOMIC DNA]</scope>
    <source>
        <strain evidence="3">PB2801</strain>
    </source>
</reference>
<evidence type="ECO:0000313" key="3">
    <source>
        <dbReference type="Proteomes" id="UP000008068"/>
    </source>
</evidence>
<dbReference type="HOGENOM" id="CLU_086463_2_0_1"/>
<dbReference type="EMBL" id="GL379790">
    <property type="protein sequence ID" value="EGT49461.1"/>
    <property type="molecule type" value="Genomic_DNA"/>
</dbReference>
<dbReference type="eggNOG" id="ENOG502TK51">
    <property type="taxonomic scope" value="Eukaryota"/>
</dbReference>
<dbReference type="InParanoid" id="G0MCZ2"/>
<dbReference type="Gene3D" id="3.40.33.10">
    <property type="entry name" value="CAP"/>
    <property type="match status" value="1"/>
</dbReference>
<dbReference type="InterPro" id="IPR035940">
    <property type="entry name" value="CAP_sf"/>
</dbReference>
<feature type="chain" id="PRO_5003403322" description="SCP domain-containing protein" evidence="1">
    <location>
        <begin position="19"/>
        <end position="174"/>
    </location>
</feature>
<dbReference type="SUPFAM" id="SSF55797">
    <property type="entry name" value="PR-1-like"/>
    <property type="match status" value="1"/>
</dbReference>
<keyword evidence="1" id="KW-0732">Signal</keyword>
<organism evidence="3">
    <name type="scientific">Caenorhabditis brenneri</name>
    <name type="common">Nematode worm</name>
    <dbReference type="NCBI Taxonomy" id="135651"/>
    <lineage>
        <taxon>Eukaryota</taxon>
        <taxon>Metazoa</taxon>
        <taxon>Ecdysozoa</taxon>
        <taxon>Nematoda</taxon>
        <taxon>Chromadorea</taxon>
        <taxon>Rhabditida</taxon>
        <taxon>Rhabditina</taxon>
        <taxon>Rhabditomorpha</taxon>
        <taxon>Rhabditoidea</taxon>
        <taxon>Rhabditidae</taxon>
        <taxon>Peloderinae</taxon>
        <taxon>Caenorhabditis</taxon>
    </lineage>
</organism>
<feature type="signal peptide" evidence="1">
    <location>
        <begin position="1"/>
        <end position="18"/>
    </location>
</feature>
<name>G0MCZ2_CAEBE</name>
<dbReference type="OMA" id="ANMHEIK"/>
<proteinExistence type="predicted"/>
<accession>G0MCZ2</accession>
<evidence type="ECO:0000256" key="1">
    <source>
        <dbReference type="SAM" id="SignalP"/>
    </source>
</evidence>